<protein>
    <submittedName>
        <fullName evidence="3">DUF1508 domain-containing protein</fullName>
    </submittedName>
</protein>
<evidence type="ECO:0000256" key="1">
    <source>
        <dbReference type="ARBA" id="ARBA00007576"/>
    </source>
</evidence>
<comment type="similarity">
    <text evidence="1">Belongs to the UPF0339 family. Duplicated subfamily.</text>
</comment>
<dbReference type="EMBL" id="VCUZ02000005">
    <property type="protein sequence ID" value="TRD72317.1"/>
    <property type="molecule type" value="Genomic_DNA"/>
</dbReference>
<gene>
    <name evidence="3" type="ORF">FG699_016970</name>
</gene>
<dbReference type="Gene3D" id="2.30.29.80">
    <property type="match status" value="1"/>
</dbReference>
<evidence type="ECO:0000259" key="2">
    <source>
        <dbReference type="Pfam" id="PF07411"/>
    </source>
</evidence>
<dbReference type="InterPro" id="IPR010879">
    <property type="entry name" value="DUF1508"/>
</dbReference>
<comment type="caution">
    <text evidence="3">The sequence shown here is derived from an EMBL/GenBank/DDBJ whole genome shotgun (WGS) entry which is preliminary data.</text>
</comment>
<name>A0A4Z9MTG0_SALMU</name>
<evidence type="ECO:0000313" key="3">
    <source>
        <dbReference type="EMBL" id="TRD72317.1"/>
    </source>
</evidence>
<dbReference type="InterPro" id="IPR036913">
    <property type="entry name" value="YegP-like_sf"/>
</dbReference>
<evidence type="ECO:0000313" key="4">
    <source>
        <dbReference type="Proteomes" id="UP000318962"/>
    </source>
</evidence>
<dbReference type="SUPFAM" id="SSF160113">
    <property type="entry name" value="YegP-like"/>
    <property type="match status" value="1"/>
</dbReference>
<reference evidence="3 4" key="1">
    <citation type="journal article" date="2019" name="Appl. Environ. Microbiol.">
        <title>Clinically Unreported Salmonellosis Outbreak Detected via Comparative Genomic Analysis of Municipal Wastewater Salmonella Isolates.</title>
        <authorList>
            <person name="Diemert S."/>
            <person name="Yan T."/>
        </authorList>
    </citation>
    <scope>NUCLEOTIDE SEQUENCE [LARGE SCALE GENOMIC DNA]</scope>
    <source>
        <strain evidence="3 4">HIY0178</strain>
    </source>
</reference>
<feature type="domain" description="DUF1508" evidence="2">
    <location>
        <begin position="14"/>
        <end position="54"/>
    </location>
</feature>
<dbReference type="Proteomes" id="UP000318962">
    <property type="component" value="Unassembled WGS sequence"/>
</dbReference>
<proteinExistence type="inferred from homology"/>
<dbReference type="RefSeq" id="WP_080200657.1">
    <property type="nucleotide sequence ID" value="NZ_VCSM02000004.1"/>
</dbReference>
<sequence length="84" mass="9551">MCINFVISNTSHTSWTWRIVNENGETIATSSQTFETRYYCIDDAEKFQQSIPNAGFYDFAGIPIDEMNLSNGRTHKGKKPIKIA</sequence>
<dbReference type="Pfam" id="PF07411">
    <property type="entry name" value="DUF1508"/>
    <property type="match status" value="1"/>
</dbReference>
<accession>A0A4Z9MTG0</accession>
<organism evidence="3 4">
    <name type="scientific">Salmonella muenchen</name>
    <dbReference type="NCBI Taxonomy" id="596"/>
    <lineage>
        <taxon>Bacteria</taxon>
        <taxon>Pseudomonadati</taxon>
        <taxon>Pseudomonadota</taxon>
        <taxon>Gammaproteobacteria</taxon>
        <taxon>Enterobacterales</taxon>
        <taxon>Enterobacteriaceae</taxon>
        <taxon>Salmonella</taxon>
    </lineage>
</organism>
<dbReference type="AlphaFoldDB" id="A0A4Z9MTG0"/>